<reference evidence="4" key="2">
    <citation type="submission" date="2020-12" db="EMBL/GenBank/DDBJ databases">
        <title>New Spironucleus salmonicida genome in near-complete chromosomes.</title>
        <authorList>
            <person name="Xu F."/>
            <person name="Kurt Z."/>
            <person name="Jimenez-Gonzalez A."/>
            <person name="Astvaldsson A."/>
            <person name="Andersson J.O."/>
            <person name="Svard S.G."/>
        </authorList>
    </citation>
    <scope>NUCLEOTIDE SEQUENCE</scope>
    <source>
        <strain evidence="4">ATCC 50377</strain>
    </source>
</reference>
<evidence type="ECO:0000256" key="2">
    <source>
        <dbReference type="SAM" id="MobiDB-lite"/>
    </source>
</evidence>
<evidence type="ECO:0000313" key="4">
    <source>
        <dbReference type="EMBL" id="KAH0576565.1"/>
    </source>
</evidence>
<feature type="compositionally biased region" description="Polar residues" evidence="2">
    <location>
        <begin position="155"/>
        <end position="176"/>
    </location>
</feature>
<feature type="coiled-coil region" evidence="1">
    <location>
        <begin position="236"/>
        <end position="288"/>
    </location>
</feature>
<protein>
    <submittedName>
        <fullName evidence="3">Uncharacterized protein</fullName>
    </submittedName>
</protein>
<feature type="region of interest" description="Disordered" evidence="2">
    <location>
        <begin position="145"/>
        <end position="176"/>
    </location>
</feature>
<name>V6LPS6_9EUKA</name>
<proteinExistence type="predicted"/>
<dbReference type="AlphaFoldDB" id="V6LPS6"/>
<evidence type="ECO:0000256" key="1">
    <source>
        <dbReference type="SAM" id="Coils"/>
    </source>
</evidence>
<dbReference type="Proteomes" id="UP000018208">
    <property type="component" value="Unassembled WGS sequence"/>
</dbReference>
<dbReference type="EMBL" id="KI546089">
    <property type="protein sequence ID" value="EST45711.1"/>
    <property type="molecule type" value="Genomic_DNA"/>
</dbReference>
<evidence type="ECO:0000313" key="3">
    <source>
        <dbReference type="EMBL" id="EST45711.1"/>
    </source>
</evidence>
<dbReference type="VEuPathDB" id="GiardiaDB:SS50377_22129"/>
<evidence type="ECO:0000313" key="5">
    <source>
        <dbReference type="Proteomes" id="UP000018208"/>
    </source>
</evidence>
<sequence length="790" mass="92225">MNDSILCSFSESIQARCIQLIEDINKLYYSNTQCQEIQQQKYISDGKTATYNILMDFIIKYQSDQVISYSQQEIDSFGQLAKQSDAFEIKFNTSKSLTGTFQQPMIFSINQSDFSGISNDQCNCTQRSNQEETFLNFPPGLPKKQLQNDIIPESPKSQPSMPRTPTKSNKKLFSTPKSPFQQFLNDRLLDSPKNGILDYDESCELSSLSSNNDDEVNCKQLRQRQYLRPEIDYRYKKELDQRLEKAEQIKQTKIQQVQMQAQTVSNKVDILKKKREEQQESLRALIQQKFESSERRRRQYLQNKISNKSSHDIKKLSIIIWQPQFNVATQFVQHSFIQSVKIIQNGVNQESIIFNLCVNLINFQSESIDFCQIIQMQQHASQQEVVLVQQQLAQLLILTTLYALFYNQDIMYKERSSLDINSYERVIVFDDNPVSQLSKSVYSIPGLINEPIYLKILHLSFKQMHESVTHFNNMKIFLEFCLSPKINSLVTIDQLILCLINKLQYPILPDEKIIKVCLQTQQDQSFSQEYAYVFDHFSSVSSVLQILQIFLGFPNFTDCIQEEQIFILFSSLVSQIAQILLSPQSYIHSFSKFDLAFKDSNFLFVEVQSILFQLIKLLVTLLNSEQLKFDFFNDEKLQQEYFTTTKLELISVLSMIFQPGIIYSEKDAMNFHLVQFSVRTDNNSNNVLFINQVGHFEYHSMLNTLVKQQFNTNANCYYQEGVYLALMLFQAFLKFEYFITYKELCIIFENVRDHLPLEVFVYSKTAKLFNELSKAMLLPVDLNTGFLQNE</sequence>
<accession>V6LPS6</accession>
<gene>
    <name evidence="3" type="ORF">SS50377_14283</name>
    <name evidence="4" type="ORF">SS50377_22129</name>
</gene>
<reference evidence="3 4" key="1">
    <citation type="journal article" date="2014" name="PLoS Genet.">
        <title>The Genome of Spironucleus salmonicida Highlights a Fish Pathogen Adapted to Fluctuating Environments.</title>
        <authorList>
            <person name="Xu F."/>
            <person name="Jerlstrom-Hultqvist J."/>
            <person name="Einarsson E."/>
            <person name="Astvaldsson A."/>
            <person name="Svard S.G."/>
            <person name="Andersson J.O."/>
        </authorList>
    </citation>
    <scope>NUCLEOTIDE SEQUENCE</scope>
    <source>
        <strain evidence="4">ATCC 50377</strain>
    </source>
</reference>
<dbReference type="EMBL" id="AUWU02000002">
    <property type="protein sequence ID" value="KAH0576565.1"/>
    <property type="molecule type" value="Genomic_DNA"/>
</dbReference>
<organism evidence="3">
    <name type="scientific">Spironucleus salmonicida</name>
    <dbReference type="NCBI Taxonomy" id="348837"/>
    <lineage>
        <taxon>Eukaryota</taxon>
        <taxon>Metamonada</taxon>
        <taxon>Diplomonadida</taxon>
        <taxon>Hexamitidae</taxon>
        <taxon>Hexamitinae</taxon>
        <taxon>Spironucleus</taxon>
    </lineage>
</organism>
<keyword evidence="1" id="KW-0175">Coiled coil</keyword>
<keyword evidence="5" id="KW-1185">Reference proteome</keyword>